<feature type="region of interest" description="Disordered" evidence="2">
    <location>
        <begin position="1"/>
        <end position="60"/>
    </location>
</feature>
<feature type="compositionally biased region" description="Low complexity" evidence="2">
    <location>
        <begin position="23"/>
        <end position="37"/>
    </location>
</feature>
<evidence type="ECO:0000256" key="2">
    <source>
        <dbReference type="SAM" id="MobiDB-lite"/>
    </source>
</evidence>
<dbReference type="FunFam" id="1.25.10.10:FF:000766">
    <property type="entry name" value="Cell differentiation family, rcd1 family protein"/>
    <property type="match status" value="1"/>
</dbReference>
<evidence type="ECO:0008006" key="4">
    <source>
        <dbReference type="Google" id="ProtNLM"/>
    </source>
</evidence>
<dbReference type="VEuPathDB" id="AmoebaDB:EHI7A_173800"/>
<sequence>MSINTMFPPLSAKGGKRNRNKGQQQSQQQTFQQQTPQKTEKPAAKVEQPPKPSPSFNLPDLPPETCQLIADLADIEKRLDSLNALSVIADKHPDLAIPLWYSYGTVVILLEEIVSVYPYISGKHKETLAVSSYSLIQRVCKALALLQTIASHPKTQHFLIGIDIIYFLTPIFALTQVEREIEYLRLTSLGVIGAMSKTRDPQIVKYLMDKEVLMICIVSIQHAAEISRVIATFILSKLFSESTALENVCETPQKILSIANLLCHSIVTTVMQKRDDNGRLVRYSLDCLNRLSTNPKATPQLHSVVTEYKGLFKDHLLEYIVSKEPSLKPKYDEFCRNISFSPK</sequence>
<name>A0A060N091_ENTHI</name>
<dbReference type="InterPro" id="IPR016024">
    <property type="entry name" value="ARM-type_fold"/>
</dbReference>
<evidence type="ECO:0000256" key="1">
    <source>
        <dbReference type="ARBA" id="ARBA00006385"/>
    </source>
</evidence>
<dbReference type="AlphaFoldDB" id="A0A060N091"/>
<evidence type="ECO:0000313" key="3">
    <source>
        <dbReference type="EMBL" id="BAN38074.1"/>
    </source>
</evidence>
<dbReference type="VEuPathDB" id="AmoebaDB:EHI_093570"/>
<organism evidence="3">
    <name type="scientific">Entamoeba histolytica</name>
    <dbReference type="NCBI Taxonomy" id="5759"/>
    <lineage>
        <taxon>Eukaryota</taxon>
        <taxon>Amoebozoa</taxon>
        <taxon>Evosea</taxon>
        <taxon>Archamoebae</taxon>
        <taxon>Mastigamoebida</taxon>
        <taxon>Entamoebidae</taxon>
        <taxon>Entamoeba</taxon>
    </lineage>
</organism>
<dbReference type="InterPro" id="IPR007216">
    <property type="entry name" value="CNOT9"/>
</dbReference>
<dbReference type="Pfam" id="PF04078">
    <property type="entry name" value="Rcd1"/>
    <property type="match status" value="1"/>
</dbReference>
<comment type="similarity">
    <text evidence="1">Belongs to the CNOT9 family.</text>
</comment>
<dbReference type="GO" id="GO:0030014">
    <property type="term" value="C:CCR4-NOT complex"/>
    <property type="evidence" value="ECO:0007669"/>
    <property type="project" value="InterPro"/>
</dbReference>
<protein>
    <recommendedName>
        <fullName evidence="4">Cell differentiation protein rcd1</fullName>
    </recommendedName>
</protein>
<dbReference type="SUPFAM" id="SSF48371">
    <property type="entry name" value="ARM repeat"/>
    <property type="match status" value="1"/>
</dbReference>
<proteinExistence type="evidence at transcript level"/>
<dbReference type="VEuPathDB" id="AmoebaDB:EHI8A_198910"/>
<dbReference type="Gene3D" id="1.25.10.10">
    <property type="entry name" value="Leucine-rich Repeat Variant"/>
    <property type="match status" value="1"/>
</dbReference>
<dbReference type="InterPro" id="IPR011989">
    <property type="entry name" value="ARM-like"/>
</dbReference>
<accession>A0A060N091</accession>
<reference evidence="3" key="1">
    <citation type="submission" date="2012-06" db="EMBL/GenBank/DDBJ databases">
        <title>Short 5' UTR of Entamoeba genes.</title>
        <authorList>
            <person name="Hiranuka K."/>
            <person name="Kumagai M."/>
            <person name="Wakaguri H."/>
            <person name="Suzuki Y."/>
            <person name="Sugano S."/>
            <person name="Watanabe J."/>
            <person name="Makioka A."/>
        </authorList>
    </citation>
    <scope>NUCLEOTIDE SEQUENCE</scope>
    <source>
        <strain evidence="3">HM-1:IMSS</strain>
    </source>
</reference>
<dbReference type="PANTHER" id="PTHR12262">
    <property type="entry name" value="CCR4-NOT TRANSCRIPTION COMPLEX SUBUNIT 9"/>
    <property type="match status" value="1"/>
</dbReference>
<dbReference type="EMBL" id="AK419391">
    <property type="protein sequence ID" value="BAN38074.1"/>
    <property type="molecule type" value="mRNA"/>
</dbReference>
<dbReference type="VEuPathDB" id="AmoebaDB:EHI5A_217820"/>
<dbReference type="VEuPathDB" id="AmoebaDB:KM1_272620"/>
<dbReference type="GO" id="GO:0006402">
    <property type="term" value="P:mRNA catabolic process"/>
    <property type="evidence" value="ECO:0007669"/>
    <property type="project" value="InterPro"/>
</dbReference>